<evidence type="ECO:0000256" key="1">
    <source>
        <dbReference type="SAM" id="MobiDB-lite"/>
    </source>
</evidence>
<keyword evidence="3" id="KW-0732">Signal</keyword>
<gene>
    <name evidence="4" type="ORF">E8E13_010541</name>
</gene>
<feature type="chain" id="PRO_5040509989" evidence="3">
    <location>
        <begin position="29"/>
        <end position="457"/>
    </location>
</feature>
<reference evidence="4" key="1">
    <citation type="submission" date="2019-04" db="EMBL/GenBank/DDBJ databases">
        <title>Sequencing of skin fungus with MAO and IRED activity.</title>
        <authorList>
            <person name="Marsaioli A.J."/>
            <person name="Bonatto J.M.C."/>
            <person name="Reis Junior O."/>
        </authorList>
    </citation>
    <scope>NUCLEOTIDE SEQUENCE</scope>
    <source>
        <strain evidence="4">30M1</strain>
    </source>
</reference>
<feature type="compositionally biased region" description="Basic and acidic residues" evidence="1">
    <location>
        <begin position="372"/>
        <end position="381"/>
    </location>
</feature>
<comment type="caution">
    <text evidence="4">The sequence shown here is derived from an EMBL/GenBank/DDBJ whole genome shotgun (WGS) entry which is preliminary data.</text>
</comment>
<accession>A0A9P4W8U5</accession>
<dbReference type="OrthoDB" id="5338512at2759"/>
<dbReference type="EMBL" id="SWKU01000006">
    <property type="protein sequence ID" value="KAF3006005.1"/>
    <property type="molecule type" value="Genomic_DNA"/>
</dbReference>
<sequence>MRLSTRSFQLSRLSVVFLLASAISSAHASAIAPAHASSLFLRQAQTCGGVQGLEQCGSSFPSDFCCPKNSKCMSLNSADVQSVICCPAGSDCAFIQPITCDVTQLNATLHPDNQMHLSDTTGIELPTCGSKCCPLGYSCKSGMCSKDETAPSPTSSVTSSATSAPSATRPASASSTSECPTAVSVKHGFDGKSFAAGLFPGLVIGALGAIGLIWFINKRRETQNEKKYSGDFGHVARKISDPIYDPEQAARVDFIRQPSYRSPNSFGSNTGTISNGMPNKPTVGTGLTPRIRSMWDRTPKLNFGFAHTTNNNTNNNAGPSQPTHPDPARPPPAIRAGSADRDPYKTPTFTPQRAPSERRTSRSSRSQRRQRNREPEMEQRQQHGRPAAPDRVDSTETIDVLMPAPNLSFLAPPKAPGMRENRATCDSNTTTFTKLMERAGFDDDTSDKVKNYGSSRF</sequence>
<feature type="compositionally biased region" description="Pro residues" evidence="1">
    <location>
        <begin position="322"/>
        <end position="333"/>
    </location>
</feature>
<feature type="compositionally biased region" description="Basic residues" evidence="1">
    <location>
        <begin position="361"/>
        <end position="371"/>
    </location>
</feature>
<feature type="transmembrane region" description="Helical" evidence="2">
    <location>
        <begin position="194"/>
        <end position="216"/>
    </location>
</feature>
<evidence type="ECO:0000313" key="4">
    <source>
        <dbReference type="EMBL" id="KAF3006005.1"/>
    </source>
</evidence>
<keyword evidence="2" id="KW-0472">Membrane</keyword>
<protein>
    <submittedName>
        <fullName evidence="4">Uncharacterized protein</fullName>
    </submittedName>
</protein>
<feature type="region of interest" description="Disordered" evidence="1">
    <location>
        <begin position="257"/>
        <end position="282"/>
    </location>
</feature>
<organism evidence="4 5">
    <name type="scientific">Curvularia kusanoi</name>
    <name type="common">Cochliobolus kusanoi</name>
    <dbReference type="NCBI Taxonomy" id="90978"/>
    <lineage>
        <taxon>Eukaryota</taxon>
        <taxon>Fungi</taxon>
        <taxon>Dikarya</taxon>
        <taxon>Ascomycota</taxon>
        <taxon>Pezizomycotina</taxon>
        <taxon>Dothideomycetes</taxon>
        <taxon>Pleosporomycetidae</taxon>
        <taxon>Pleosporales</taxon>
        <taxon>Pleosporineae</taxon>
        <taxon>Pleosporaceae</taxon>
        <taxon>Curvularia</taxon>
    </lineage>
</organism>
<name>A0A9P4W8U5_CURKU</name>
<keyword evidence="2" id="KW-1133">Transmembrane helix</keyword>
<evidence type="ECO:0000256" key="3">
    <source>
        <dbReference type="SAM" id="SignalP"/>
    </source>
</evidence>
<keyword evidence="2" id="KW-0812">Transmembrane</keyword>
<dbReference type="Proteomes" id="UP000801428">
    <property type="component" value="Unassembled WGS sequence"/>
</dbReference>
<feature type="region of interest" description="Disordered" evidence="1">
    <location>
        <begin position="301"/>
        <end position="392"/>
    </location>
</feature>
<feature type="signal peptide" evidence="3">
    <location>
        <begin position="1"/>
        <end position="28"/>
    </location>
</feature>
<feature type="compositionally biased region" description="Low complexity" evidence="1">
    <location>
        <begin position="150"/>
        <end position="177"/>
    </location>
</feature>
<dbReference type="AlphaFoldDB" id="A0A9P4W8U5"/>
<evidence type="ECO:0000313" key="5">
    <source>
        <dbReference type="Proteomes" id="UP000801428"/>
    </source>
</evidence>
<evidence type="ECO:0000256" key="2">
    <source>
        <dbReference type="SAM" id="Phobius"/>
    </source>
</evidence>
<keyword evidence="5" id="KW-1185">Reference proteome</keyword>
<feature type="compositionally biased region" description="Polar residues" evidence="1">
    <location>
        <begin position="259"/>
        <end position="277"/>
    </location>
</feature>
<proteinExistence type="predicted"/>
<feature type="region of interest" description="Disordered" evidence="1">
    <location>
        <begin position="149"/>
        <end position="177"/>
    </location>
</feature>